<accession>X1F5Y6</accession>
<dbReference type="InterPro" id="IPR001980">
    <property type="entry name" value="PPAT"/>
</dbReference>
<dbReference type="EC" id="2.7.7.3" evidence="1"/>
<feature type="non-terminal residue" evidence="12">
    <location>
        <position position="67"/>
    </location>
</feature>
<organism evidence="12">
    <name type="scientific">marine sediment metagenome</name>
    <dbReference type="NCBI Taxonomy" id="412755"/>
    <lineage>
        <taxon>unclassified sequences</taxon>
        <taxon>metagenomes</taxon>
        <taxon>ecological metagenomes</taxon>
    </lineage>
</organism>
<proteinExistence type="predicted"/>
<keyword evidence="4" id="KW-0808">Transferase</keyword>
<dbReference type="InterPro" id="IPR014729">
    <property type="entry name" value="Rossmann-like_a/b/a_fold"/>
</dbReference>
<dbReference type="Pfam" id="PF01467">
    <property type="entry name" value="CTP_transf_like"/>
    <property type="match status" value="1"/>
</dbReference>
<keyword evidence="5" id="KW-0548">Nucleotidyltransferase</keyword>
<dbReference type="PRINTS" id="PR01020">
    <property type="entry name" value="LPSBIOSNTHSS"/>
</dbReference>
<dbReference type="PANTHER" id="PTHR21342:SF1">
    <property type="entry name" value="PHOSPHOPANTETHEINE ADENYLYLTRANSFERASE"/>
    <property type="match status" value="1"/>
</dbReference>
<dbReference type="NCBIfam" id="TIGR00125">
    <property type="entry name" value="cyt_tran_rel"/>
    <property type="match status" value="1"/>
</dbReference>
<evidence type="ECO:0000256" key="9">
    <source>
        <dbReference type="ARBA" id="ARBA00022993"/>
    </source>
</evidence>
<feature type="domain" description="Cytidyltransferase-like" evidence="11">
    <location>
        <begin position="5"/>
        <end position="64"/>
    </location>
</feature>
<evidence type="ECO:0000256" key="6">
    <source>
        <dbReference type="ARBA" id="ARBA00022741"/>
    </source>
</evidence>
<evidence type="ECO:0000256" key="5">
    <source>
        <dbReference type="ARBA" id="ARBA00022695"/>
    </source>
</evidence>
<dbReference type="GO" id="GO:0004595">
    <property type="term" value="F:pantetheine-phosphate adenylyltransferase activity"/>
    <property type="evidence" value="ECO:0007669"/>
    <property type="project" value="UniProtKB-EC"/>
</dbReference>
<dbReference type="AlphaFoldDB" id="X1F5Y6"/>
<keyword evidence="6" id="KW-0547">Nucleotide-binding</keyword>
<gene>
    <name evidence="12" type="ORF">S03H2_07621</name>
</gene>
<evidence type="ECO:0000256" key="3">
    <source>
        <dbReference type="ARBA" id="ARBA00022490"/>
    </source>
</evidence>
<reference evidence="12" key="1">
    <citation type="journal article" date="2014" name="Front. Microbiol.">
        <title>High frequency of phylogenetically diverse reductive dehalogenase-homologous genes in deep subseafloor sedimentary metagenomes.</title>
        <authorList>
            <person name="Kawai M."/>
            <person name="Futagami T."/>
            <person name="Toyoda A."/>
            <person name="Takaki Y."/>
            <person name="Nishi S."/>
            <person name="Hori S."/>
            <person name="Arai W."/>
            <person name="Tsubouchi T."/>
            <person name="Morono Y."/>
            <person name="Uchiyama I."/>
            <person name="Ito T."/>
            <person name="Fujiyama A."/>
            <person name="Inagaki F."/>
            <person name="Takami H."/>
        </authorList>
    </citation>
    <scope>NUCLEOTIDE SEQUENCE</scope>
    <source>
        <strain evidence="12">Expedition CK06-06</strain>
    </source>
</reference>
<evidence type="ECO:0000256" key="8">
    <source>
        <dbReference type="ARBA" id="ARBA00022842"/>
    </source>
</evidence>
<dbReference type="SUPFAM" id="SSF52374">
    <property type="entry name" value="Nucleotidylyl transferase"/>
    <property type="match status" value="1"/>
</dbReference>
<evidence type="ECO:0000256" key="4">
    <source>
        <dbReference type="ARBA" id="ARBA00022679"/>
    </source>
</evidence>
<dbReference type="InterPro" id="IPR004821">
    <property type="entry name" value="Cyt_trans-like"/>
</dbReference>
<keyword evidence="8" id="KW-0460">Magnesium</keyword>
<dbReference type="EMBL" id="BARU01003549">
    <property type="protein sequence ID" value="GAH24804.1"/>
    <property type="molecule type" value="Genomic_DNA"/>
</dbReference>
<evidence type="ECO:0000313" key="12">
    <source>
        <dbReference type="EMBL" id="GAH24804.1"/>
    </source>
</evidence>
<name>X1F5Y6_9ZZZZ</name>
<protein>
    <recommendedName>
        <fullName evidence="2">Phosphopantetheine adenylyltransferase</fullName>
        <ecNumber evidence="1">2.7.7.3</ecNumber>
    </recommendedName>
</protein>
<dbReference type="GO" id="GO:0015937">
    <property type="term" value="P:coenzyme A biosynthetic process"/>
    <property type="evidence" value="ECO:0007669"/>
    <property type="project" value="UniProtKB-KW"/>
</dbReference>
<evidence type="ECO:0000259" key="11">
    <source>
        <dbReference type="Pfam" id="PF01467"/>
    </source>
</evidence>
<comment type="catalytic activity">
    <reaction evidence="10">
        <text>(R)-4'-phosphopantetheine + ATP + H(+) = 3'-dephospho-CoA + diphosphate</text>
        <dbReference type="Rhea" id="RHEA:19801"/>
        <dbReference type="ChEBI" id="CHEBI:15378"/>
        <dbReference type="ChEBI" id="CHEBI:30616"/>
        <dbReference type="ChEBI" id="CHEBI:33019"/>
        <dbReference type="ChEBI" id="CHEBI:57328"/>
        <dbReference type="ChEBI" id="CHEBI:61723"/>
        <dbReference type="EC" id="2.7.7.3"/>
    </reaction>
</comment>
<evidence type="ECO:0000256" key="7">
    <source>
        <dbReference type="ARBA" id="ARBA00022840"/>
    </source>
</evidence>
<keyword evidence="7" id="KW-0067">ATP-binding</keyword>
<sequence>MTIAIYPGSFDPITNGHLDIITRAAKLFKKLIIGVYNTPDKHLLFTTEERAELVRQATATLPNVEVR</sequence>
<evidence type="ECO:0000256" key="2">
    <source>
        <dbReference type="ARBA" id="ARBA00013868"/>
    </source>
</evidence>
<comment type="caution">
    <text evidence="12">The sequence shown here is derived from an EMBL/GenBank/DDBJ whole genome shotgun (WGS) entry which is preliminary data.</text>
</comment>
<evidence type="ECO:0000256" key="10">
    <source>
        <dbReference type="ARBA" id="ARBA00029346"/>
    </source>
</evidence>
<keyword evidence="9" id="KW-0173">Coenzyme A biosynthesis</keyword>
<dbReference type="PANTHER" id="PTHR21342">
    <property type="entry name" value="PHOSPHOPANTETHEINE ADENYLYLTRANSFERASE"/>
    <property type="match status" value="1"/>
</dbReference>
<keyword evidence="3" id="KW-0963">Cytoplasm</keyword>
<dbReference type="Gene3D" id="3.40.50.620">
    <property type="entry name" value="HUPs"/>
    <property type="match status" value="1"/>
</dbReference>
<evidence type="ECO:0000256" key="1">
    <source>
        <dbReference type="ARBA" id="ARBA00012392"/>
    </source>
</evidence>
<dbReference type="GO" id="GO:0005524">
    <property type="term" value="F:ATP binding"/>
    <property type="evidence" value="ECO:0007669"/>
    <property type="project" value="UniProtKB-KW"/>
</dbReference>